<dbReference type="Proteomes" id="UP001479436">
    <property type="component" value="Unassembled WGS sequence"/>
</dbReference>
<evidence type="ECO:0000256" key="3">
    <source>
        <dbReference type="ARBA" id="ARBA00021330"/>
    </source>
</evidence>
<dbReference type="EC" id="2.1.1.386" evidence="11"/>
<dbReference type="PANTHER" id="PTHR21404">
    <property type="entry name" value="HEN1"/>
    <property type="match status" value="1"/>
</dbReference>
<evidence type="ECO:0000256" key="4">
    <source>
        <dbReference type="ARBA" id="ARBA00022603"/>
    </source>
</evidence>
<evidence type="ECO:0000256" key="11">
    <source>
        <dbReference type="ARBA" id="ARBA00035025"/>
    </source>
</evidence>
<dbReference type="PANTHER" id="PTHR21404:SF3">
    <property type="entry name" value="SMALL RNA 2'-O-METHYLTRANSFERASE"/>
    <property type="match status" value="1"/>
</dbReference>
<keyword evidence="4" id="KW-0489">Methyltransferase</keyword>
<accession>A0ABR2VWA5</accession>
<keyword evidence="9" id="KW-0694">RNA-binding</keyword>
<name>A0ABR2VWA5_9FUNG</name>
<protein>
    <recommendedName>
        <fullName evidence="3">Small RNA 2'-O-methyltransferase</fullName>
        <ecNumber evidence="11">2.1.1.386</ecNumber>
    </recommendedName>
</protein>
<proteinExistence type="inferred from homology"/>
<dbReference type="EMBL" id="JASJQH010007525">
    <property type="protein sequence ID" value="KAK9707834.1"/>
    <property type="molecule type" value="Genomic_DNA"/>
</dbReference>
<dbReference type="SUPFAM" id="SSF53335">
    <property type="entry name" value="S-adenosyl-L-methionine-dependent methyltransferases"/>
    <property type="match status" value="1"/>
</dbReference>
<evidence type="ECO:0000313" key="13">
    <source>
        <dbReference type="EMBL" id="KAK9707834.1"/>
    </source>
</evidence>
<evidence type="ECO:0000256" key="1">
    <source>
        <dbReference type="ARBA" id="ARBA00001946"/>
    </source>
</evidence>
<evidence type="ECO:0000256" key="10">
    <source>
        <dbReference type="ARBA" id="ARBA00023158"/>
    </source>
</evidence>
<evidence type="ECO:0000256" key="5">
    <source>
        <dbReference type="ARBA" id="ARBA00022679"/>
    </source>
</evidence>
<dbReference type="Pfam" id="PF13489">
    <property type="entry name" value="Methyltransf_23"/>
    <property type="match status" value="1"/>
</dbReference>
<evidence type="ECO:0000256" key="12">
    <source>
        <dbReference type="ARBA" id="ARBA00048418"/>
    </source>
</evidence>
<evidence type="ECO:0000256" key="6">
    <source>
        <dbReference type="ARBA" id="ARBA00022691"/>
    </source>
</evidence>
<organism evidence="13 14">
    <name type="scientific">Basidiobolus ranarum</name>
    <dbReference type="NCBI Taxonomy" id="34480"/>
    <lineage>
        <taxon>Eukaryota</taxon>
        <taxon>Fungi</taxon>
        <taxon>Fungi incertae sedis</taxon>
        <taxon>Zoopagomycota</taxon>
        <taxon>Entomophthoromycotina</taxon>
        <taxon>Basidiobolomycetes</taxon>
        <taxon>Basidiobolales</taxon>
        <taxon>Basidiobolaceae</taxon>
        <taxon>Basidiobolus</taxon>
    </lineage>
</organism>
<comment type="caution">
    <text evidence="13">The sequence shown here is derived from an EMBL/GenBank/DDBJ whole genome shotgun (WGS) entry which is preliminary data.</text>
</comment>
<dbReference type="CDD" id="cd02440">
    <property type="entry name" value="AdoMet_MTases"/>
    <property type="match status" value="1"/>
</dbReference>
<keyword evidence="7" id="KW-0479">Metal-binding</keyword>
<evidence type="ECO:0000313" key="14">
    <source>
        <dbReference type="Proteomes" id="UP001479436"/>
    </source>
</evidence>
<keyword evidence="10" id="KW-0943">RNA-mediated gene silencing</keyword>
<evidence type="ECO:0000256" key="8">
    <source>
        <dbReference type="ARBA" id="ARBA00022842"/>
    </source>
</evidence>
<comment type="cofactor">
    <cofactor evidence="1">
        <name>Mg(2+)</name>
        <dbReference type="ChEBI" id="CHEBI:18420"/>
    </cofactor>
</comment>
<reference evidence="13 14" key="1">
    <citation type="submission" date="2023-04" db="EMBL/GenBank/DDBJ databases">
        <title>Genome of Basidiobolus ranarum AG-B5.</title>
        <authorList>
            <person name="Stajich J.E."/>
            <person name="Carter-House D."/>
            <person name="Gryganskyi A."/>
        </authorList>
    </citation>
    <scope>NUCLEOTIDE SEQUENCE [LARGE SCALE GENOMIC DNA]</scope>
    <source>
        <strain evidence="13 14">AG-B5</strain>
    </source>
</reference>
<keyword evidence="14" id="KW-1185">Reference proteome</keyword>
<evidence type="ECO:0000256" key="9">
    <source>
        <dbReference type="ARBA" id="ARBA00022884"/>
    </source>
</evidence>
<dbReference type="Gene3D" id="3.40.50.150">
    <property type="entry name" value="Vaccinia Virus protein VP39"/>
    <property type="match status" value="1"/>
</dbReference>
<keyword evidence="5" id="KW-0808">Transferase</keyword>
<comment type="similarity">
    <text evidence="2">Belongs to the methyltransferase superfamily. HEN1 family.</text>
</comment>
<gene>
    <name evidence="13" type="ORF">K7432_009951</name>
</gene>
<evidence type="ECO:0000256" key="2">
    <source>
        <dbReference type="ARBA" id="ARBA00009026"/>
    </source>
</evidence>
<dbReference type="InterPro" id="IPR026610">
    <property type="entry name" value="Hen1"/>
</dbReference>
<keyword evidence="8" id="KW-0460">Magnesium</keyword>
<evidence type="ECO:0000256" key="7">
    <source>
        <dbReference type="ARBA" id="ARBA00022723"/>
    </source>
</evidence>
<dbReference type="InterPro" id="IPR029063">
    <property type="entry name" value="SAM-dependent_MTases_sf"/>
</dbReference>
<sequence length="416" mass="48286">MKALARTYSSVFSNRRELLDASLEQSRKRRCLHVAEEMESSQLLFKPPLWRQRRELIKQFLYQQQPNAVLDLGCGEGALLSFLVPTSDFPLTRIVGVEPNPSRIGIAAERCQPLKMDFQYLRENPLKVELYQESLENINESLIGIDAIVCTEVIEHLYPSMLLQFPGVTLGIYHPRIMIVSTPNAEFNVNFPNLKYGTTESVFRHSDHKFEWTRNEFEKWCTSIAQRYGYSVIFSGVGTLNNDHSHGYCTQMAVFTAIQWAPPSSAHVHRVYEPFAYFEYPYFQDQVGSDEEILQEVLGEVSYVCPISVALPYQIDFEMFWRCLRIRQLCKTKTRLFEVFLSSDKFRVESEEKVLVLEDPRPVLCDTEPNVEMEVVYGGLESYEEKASYDWNVSWKLGDIIDHDTWSVNEISEISW</sequence>
<keyword evidence="6" id="KW-0949">S-adenosyl-L-methionine</keyword>
<comment type="catalytic activity">
    <reaction evidence="12">
        <text>small RNA 3'-end nucleotide + S-adenosyl-L-methionine = small RNA 3'-end 2'-O-methylnucleotide + S-adenosyl-L-homocysteine + H(+)</text>
        <dbReference type="Rhea" id="RHEA:37887"/>
        <dbReference type="Rhea" id="RHEA-COMP:10415"/>
        <dbReference type="Rhea" id="RHEA-COMP:10416"/>
        <dbReference type="ChEBI" id="CHEBI:15378"/>
        <dbReference type="ChEBI" id="CHEBI:57856"/>
        <dbReference type="ChEBI" id="CHEBI:59789"/>
        <dbReference type="ChEBI" id="CHEBI:74896"/>
        <dbReference type="ChEBI" id="CHEBI:74898"/>
        <dbReference type="EC" id="2.1.1.386"/>
    </reaction>
</comment>